<dbReference type="OrthoDB" id="10250396at2759"/>
<dbReference type="AlphaFoldDB" id="A0A6A4HDV8"/>
<reference evidence="2" key="1">
    <citation type="journal article" date="2019" name="Environ. Microbiol.">
        <title>Fungal ecological strategies reflected in gene transcription - a case study of two litter decomposers.</title>
        <authorList>
            <person name="Barbi F."/>
            <person name="Kohler A."/>
            <person name="Barry K."/>
            <person name="Baskaran P."/>
            <person name="Daum C."/>
            <person name="Fauchery L."/>
            <person name="Ihrmark K."/>
            <person name="Kuo A."/>
            <person name="LaButti K."/>
            <person name="Lipzen A."/>
            <person name="Morin E."/>
            <person name="Grigoriev I.V."/>
            <person name="Henrissat B."/>
            <person name="Lindahl B."/>
            <person name="Martin F."/>
        </authorList>
    </citation>
    <scope>NUCLEOTIDE SEQUENCE</scope>
    <source>
        <strain evidence="2">JB14</strain>
    </source>
</reference>
<dbReference type="GO" id="GO:0003986">
    <property type="term" value="F:acetyl-CoA hydrolase activity"/>
    <property type="evidence" value="ECO:0007669"/>
    <property type="project" value="TreeGrafter"/>
</dbReference>
<evidence type="ECO:0000313" key="2">
    <source>
        <dbReference type="EMBL" id="KAE9396559.1"/>
    </source>
</evidence>
<dbReference type="PANTHER" id="PTHR43609">
    <property type="entry name" value="ACETYL-COA HYDROLASE"/>
    <property type="match status" value="1"/>
</dbReference>
<dbReference type="Proteomes" id="UP000799118">
    <property type="component" value="Unassembled WGS sequence"/>
</dbReference>
<protein>
    <submittedName>
        <fullName evidence="2">Uncharacterized protein</fullName>
    </submittedName>
</protein>
<name>A0A6A4HDV8_9AGAR</name>
<keyword evidence="3" id="KW-1185">Reference proteome</keyword>
<sequence length="261" mass="28327">MSAYRYTGALAEWLLQIRRSSKLVLASCIAQYTWDVNYIGWSGFTGVGYQKTMPTAPTRKEISLFVGASVGSEVEDLWAALDMITRRYPHQVGINTGPRIQFADKHRSMFPQDLTYNLYKNIATQLNPWTRSHCYHARRAYRPGASVGAILEIVQSASKIIIKAYTTSINPSSRSTASPTSSPTPRIGIGSTAIPVDPDCVVAILESTKPDNTGLNAPETDSSCAIAKHLIRSLLPLQPGIGNVANSIIGGVADGPFDNVQ</sequence>
<gene>
    <name evidence="2" type="ORF">BT96DRAFT_966418</name>
</gene>
<organism evidence="2 3">
    <name type="scientific">Gymnopus androsaceus JB14</name>
    <dbReference type="NCBI Taxonomy" id="1447944"/>
    <lineage>
        <taxon>Eukaryota</taxon>
        <taxon>Fungi</taxon>
        <taxon>Dikarya</taxon>
        <taxon>Basidiomycota</taxon>
        <taxon>Agaricomycotina</taxon>
        <taxon>Agaricomycetes</taxon>
        <taxon>Agaricomycetidae</taxon>
        <taxon>Agaricales</taxon>
        <taxon>Marasmiineae</taxon>
        <taxon>Omphalotaceae</taxon>
        <taxon>Gymnopus</taxon>
    </lineage>
</organism>
<dbReference type="InterPro" id="IPR037171">
    <property type="entry name" value="NagB/RpiA_transferase-like"/>
</dbReference>
<feature type="region of interest" description="Disordered" evidence="1">
    <location>
        <begin position="170"/>
        <end position="192"/>
    </location>
</feature>
<dbReference type="GO" id="GO:0005739">
    <property type="term" value="C:mitochondrion"/>
    <property type="evidence" value="ECO:0007669"/>
    <property type="project" value="TreeGrafter"/>
</dbReference>
<dbReference type="EMBL" id="ML769511">
    <property type="protein sequence ID" value="KAE9396559.1"/>
    <property type="molecule type" value="Genomic_DNA"/>
</dbReference>
<feature type="compositionally biased region" description="Low complexity" evidence="1">
    <location>
        <begin position="171"/>
        <end position="186"/>
    </location>
</feature>
<evidence type="ECO:0000256" key="1">
    <source>
        <dbReference type="SAM" id="MobiDB-lite"/>
    </source>
</evidence>
<feature type="non-terminal residue" evidence="2">
    <location>
        <position position="261"/>
    </location>
</feature>
<dbReference type="PANTHER" id="PTHR43609:SF1">
    <property type="entry name" value="ACETYL-COA HYDROLASE"/>
    <property type="match status" value="1"/>
</dbReference>
<dbReference type="GO" id="GO:0008775">
    <property type="term" value="F:acetate CoA-transferase activity"/>
    <property type="evidence" value="ECO:0007669"/>
    <property type="project" value="InterPro"/>
</dbReference>
<accession>A0A6A4HDV8</accession>
<proteinExistence type="predicted"/>
<evidence type="ECO:0000313" key="3">
    <source>
        <dbReference type="Proteomes" id="UP000799118"/>
    </source>
</evidence>
<dbReference type="InterPro" id="IPR046433">
    <property type="entry name" value="ActCoA_hydro"/>
</dbReference>
<dbReference type="GO" id="GO:0006083">
    <property type="term" value="P:acetate metabolic process"/>
    <property type="evidence" value="ECO:0007669"/>
    <property type="project" value="InterPro"/>
</dbReference>
<dbReference type="SUPFAM" id="SSF100950">
    <property type="entry name" value="NagB/RpiA/CoA transferase-like"/>
    <property type="match status" value="1"/>
</dbReference>